<accession>A0A9X4B475</accession>
<dbReference type="AlphaFoldDB" id="A0A9X4B475"/>
<dbReference type="PANTHER" id="PTHR41287:SF1">
    <property type="entry name" value="PROTEIN YMFN"/>
    <property type="match status" value="1"/>
</dbReference>
<dbReference type="InterPro" id="IPR046461">
    <property type="entry name" value="TerL_ATPase"/>
</dbReference>
<comment type="caution">
    <text evidence="3">The sequence shown here is derived from an EMBL/GenBank/DDBJ whole genome shotgun (WGS) entry which is preliminary data.</text>
</comment>
<feature type="domain" description="Terminase large subunit-like endonuclease" evidence="2">
    <location>
        <begin position="284"/>
        <end position="562"/>
    </location>
</feature>
<keyword evidence="4" id="KW-1185">Reference proteome</keyword>
<dbReference type="InterPro" id="IPR046462">
    <property type="entry name" value="TerL_nuclease"/>
</dbReference>
<feature type="domain" description="Terminase large subunit-like ATPase" evidence="1">
    <location>
        <begin position="105"/>
        <end position="268"/>
    </location>
</feature>
<reference evidence="3" key="1">
    <citation type="submission" date="2022-05" db="EMBL/GenBank/DDBJ databases">
        <title>Draft genome sequence of Clostridium tertium strain CP3 isolated from Peru.</title>
        <authorList>
            <person name="Hurtado R."/>
            <person name="Lima L."/>
            <person name="Sousa T."/>
            <person name="Jaiswal A.K."/>
            <person name="Tiwari S."/>
            <person name="Maturrano L."/>
            <person name="Brenig B."/>
            <person name="Azevedo V."/>
        </authorList>
    </citation>
    <scope>NUCLEOTIDE SEQUENCE</scope>
    <source>
        <strain evidence="3">CP3</strain>
    </source>
</reference>
<protein>
    <submittedName>
        <fullName evidence="3">Terminase large subunit</fullName>
    </submittedName>
</protein>
<evidence type="ECO:0000313" key="3">
    <source>
        <dbReference type="EMBL" id="MDC4241958.1"/>
    </source>
</evidence>
<dbReference type="InterPro" id="IPR027417">
    <property type="entry name" value="P-loop_NTPase"/>
</dbReference>
<dbReference type="EMBL" id="JAMRYU010000022">
    <property type="protein sequence ID" value="MDC4241958.1"/>
    <property type="molecule type" value="Genomic_DNA"/>
</dbReference>
<dbReference type="Proteomes" id="UP001141183">
    <property type="component" value="Unassembled WGS sequence"/>
</dbReference>
<evidence type="ECO:0000259" key="1">
    <source>
        <dbReference type="Pfam" id="PF03354"/>
    </source>
</evidence>
<proteinExistence type="predicted"/>
<dbReference type="InterPro" id="IPR005021">
    <property type="entry name" value="Terminase_largesu-like"/>
</dbReference>
<dbReference type="Pfam" id="PF03354">
    <property type="entry name" value="TerL_ATPase"/>
    <property type="match status" value="1"/>
</dbReference>
<sequence length="579" mass="67078">MNNNILRDSWILKYIDLIDKGEEIVGEELYIQLEKLKKELTDPIYQNIMNIEIDLDDSEKHIKFIENECKHFEAPYAGKPFILEVFQKAFIEAIFAIKMYDEEVGRYVRKYQDILFLVGRKNGKTPLIGAICLSEWFCGEMGKKILCASNDFEQADLMFQAINSMREESKTLEKVTRKNLKGIYFGNPRTKKKKGKFSYQNKGSIRKLSAKSGAKEGRNIGVGAVDEVFEMEDDSLVMPIRQALSTQDEPLYFELTTEGFTQDGYLDKRLIEARKVLNGEKQNERWLIWLYTQDSEEEVWEDETTWAKSNPGIGKIKKWSFLRRMIEEARDSSSTKAFVLAKDFNVKQNNAQAWLSNKDIENTLEANIEDFKNKIAIGAADLSETNDLTNARIIFYDPKTKSKTTFSKYFIPESKLRDMEEGEMKEKFKKWIKGGYIFVCSGNEVEQSDVVEWFVMLYKKYRIKVYMTGYDKWQAKAFKKGMEDYGFDVEKIGQAFELSAAMSSVEADLKDKLLNYNQNPVDKMCLSNVSAKWKSSGMQRAPVKVQGKPDNWIDGAVTLLIAYETLNRYKKDYMDIVGR</sequence>
<evidence type="ECO:0000313" key="4">
    <source>
        <dbReference type="Proteomes" id="UP001141183"/>
    </source>
</evidence>
<gene>
    <name evidence="3" type="ORF">NE398_17630</name>
</gene>
<evidence type="ECO:0000259" key="2">
    <source>
        <dbReference type="Pfam" id="PF20441"/>
    </source>
</evidence>
<dbReference type="GO" id="GO:0004519">
    <property type="term" value="F:endonuclease activity"/>
    <property type="evidence" value="ECO:0007669"/>
    <property type="project" value="InterPro"/>
</dbReference>
<dbReference type="Pfam" id="PF20441">
    <property type="entry name" value="TerL_nuclease"/>
    <property type="match status" value="1"/>
</dbReference>
<dbReference type="PANTHER" id="PTHR41287">
    <property type="match status" value="1"/>
</dbReference>
<organism evidence="3 4">
    <name type="scientific">Clostridium tertium</name>
    <dbReference type="NCBI Taxonomy" id="1559"/>
    <lineage>
        <taxon>Bacteria</taxon>
        <taxon>Bacillati</taxon>
        <taxon>Bacillota</taxon>
        <taxon>Clostridia</taxon>
        <taxon>Eubacteriales</taxon>
        <taxon>Clostridiaceae</taxon>
        <taxon>Clostridium</taxon>
    </lineage>
</organism>
<name>A0A9X4B475_9CLOT</name>
<dbReference type="Gene3D" id="3.40.50.300">
    <property type="entry name" value="P-loop containing nucleotide triphosphate hydrolases"/>
    <property type="match status" value="1"/>
</dbReference>
<dbReference type="RefSeq" id="WP_008679558.1">
    <property type="nucleotide sequence ID" value="NZ_CABKOG010000003.1"/>
</dbReference>